<dbReference type="Pfam" id="PF00076">
    <property type="entry name" value="RRM_1"/>
    <property type="match status" value="1"/>
</dbReference>
<name>A0AAD9FJH3_PAPLA</name>
<feature type="compositionally biased region" description="Low complexity" evidence="4">
    <location>
        <begin position="26"/>
        <end position="49"/>
    </location>
</feature>
<protein>
    <recommendedName>
        <fullName evidence="5">RRM domain-containing protein</fullName>
    </recommendedName>
</protein>
<reference evidence="6" key="1">
    <citation type="submission" date="2023-02" db="EMBL/GenBank/DDBJ databases">
        <title>Identification and recombinant expression of a fungal hydrolase from Papiliotrema laurentii that hydrolyzes apple cutin and clears colloidal polyester polyurethane.</title>
        <authorList>
            <consortium name="DOE Joint Genome Institute"/>
            <person name="Roman V.A."/>
            <person name="Bojanowski C."/>
            <person name="Crable B.R."/>
            <person name="Wagner D.N."/>
            <person name="Hung C.S."/>
            <person name="Nadeau L.J."/>
            <person name="Schratz L."/>
            <person name="Haridas S."/>
            <person name="Pangilinan J."/>
            <person name="Lipzen A."/>
            <person name="Na H."/>
            <person name="Yan M."/>
            <person name="Ng V."/>
            <person name="Grigoriev I.V."/>
            <person name="Spatafora J.W."/>
            <person name="Barlow D."/>
            <person name="Biffinger J."/>
            <person name="Kelley-Loughnane N."/>
            <person name="Varaljay V.A."/>
            <person name="Crookes-Goodson W.J."/>
        </authorList>
    </citation>
    <scope>NUCLEOTIDE SEQUENCE</scope>
    <source>
        <strain evidence="6">5307AH</strain>
    </source>
</reference>
<feature type="domain" description="RRM" evidence="5">
    <location>
        <begin position="343"/>
        <end position="423"/>
    </location>
</feature>
<dbReference type="InterPro" id="IPR012677">
    <property type="entry name" value="Nucleotide-bd_a/b_plait_sf"/>
</dbReference>
<feature type="region of interest" description="Disordered" evidence="4">
    <location>
        <begin position="1"/>
        <end position="76"/>
    </location>
</feature>
<dbReference type="PANTHER" id="PTHR24012">
    <property type="entry name" value="RNA BINDING PROTEIN"/>
    <property type="match status" value="1"/>
</dbReference>
<evidence type="ECO:0000313" key="7">
    <source>
        <dbReference type="Proteomes" id="UP001182556"/>
    </source>
</evidence>
<dbReference type="Proteomes" id="UP001182556">
    <property type="component" value="Unassembled WGS sequence"/>
</dbReference>
<feature type="domain" description="RRM" evidence="5">
    <location>
        <begin position="242"/>
        <end position="328"/>
    </location>
</feature>
<gene>
    <name evidence="6" type="ORF">DB88DRAFT_517274</name>
</gene>
<dbReference type="EMBL" id="JAODAN010000010">
    <property type="protein sequence ID" value="KAK1921580.1"/>
    <property type="molecule type" value="Genomic_DNA"/>
</dbReference>
<dbReference type="InterPro" id="IPR035979">
    <property type="entry name" value="RBD_domain_sf"/>
</dbReference>
<evidence type="ECO:0000313" key="6">
    <source>
        <dbReference type="EMBL" id="KAK1921580.1"/>
    </source>
</evidence>
<keyword evidence="1" id="KW-0677">Repeat</keyword>
<sequence>MSKASPSPPSQRDRPTNTQPFPKANPSPTASASSTTSTWTSFSATTSHSSPPPPISPPAKSEISRLAKPAATSPEKKIRTFGESWLSDAFLPPSHLDTPSIIRRTRSPSVPILPSQAQPMPRRTKDDEHMRMLARLEIDPRSAYSVDQYQARPYPGPGSSVPTSFGRELNGNLADAFVPRRMTTVREVGSPLMHRASVPNLGTGERKVHFGFKKEEEGYDQGDGKVFDAKTLASLTSAARGKNVYIASVRAEATEDELNERASRFGTVLMSRIQPVGDASVNLVANGTSYQPTPQRRCAFVLFNKHEEAADFIDWLKSINVACDYAKEDFQTEWKSREDRESSNLYIQGLPLTATPSDLYALLEPFGRVVSSKFLECGNRVRRGPALARLECRPQAEKAIKALNGKPYGGPNGPILQVRIADSEGQKEFKRKASLIWNQDGQSNREDSQRASVPVLSPALIEAAKLEEERRRLVEALEDIKRRQSRLSATAPAFTQRGFNNYPPTFPDAEPALTSPSSDIFGENLFRPEYSRKNSTSSFQTDRSWSMASANTSIWSPTAPVTPLAPYIDIASDTTQKSQSNNLHHARSTPELGLDLDLGKNMFWPKQDKF</sequence>
<evidence type="ECO:0000256" key="2">
    <source>
        <dbReference type="ARBA" id="ARBA00022884"/>
    </source>
</evidence>
<evidence type="ECO:0000256" key="4">
    <source>
        <dbReference type="SAM" id="MobiDB-lite"/>
    </source>
</evidence>
<dbReference type="AlphaFoldDB" id="A0AAD9FJH3"/>
<accession>A0AAD9FJH3</accession>
<dbReference type="SMART" id="SM00360">
    <property type="entry name" value="RRM"/>
    <property type="match status" value="2"/>
</dbReference>
<keyword evidence="2 3" id="KW-0694">RNA-binding</keyword>
<keyword evidence="7" id="KW-1185">Reference proteome</keyword>
<dbReference type="PROSITE" id="PS50102">
    <property type="entry name" value="RRM"/>
    <property type="match status" value="2"/>
</dbReference>
<evidence type="ECO:0000256" key="1">
    <source>
        <dbReference type="ARBA" id="ARBA00022737"/>
    </source>
</evidence>
<comment type="caution">
    <text evidence="6">The sequence shown here is derived from an EMBL/GenBank/DDBJ whole genome shotgun (WGS) entry which is preliminary data.</text>
</comment>
<proteinExistence type="predicted"/>
<dbReference type="Gene3D" id="3.30.70.330">
    <property type="match status" value="2"/>
</dbReference>
<dbReference type="SUPFAM" id="SSF54928">
    <property type="entry name" value="RNA-binding domain, RBD"/>
    <property type="match status" value="1"/>
</dbReference>
<dbReference type="GO" id="GO:0003723">
    <property type="term" value="F:RNA binding"/>
    <property type="evidence" value="ECO:0007669"/>
    <property type="project" value="UniProtKB-UniRule"/>
</dbReference>
<evidence type="ECO:0000259" key="5">
    <source>
        <dbReference type="PROSITE" id="PS50102"/>
    </source>
</evidence>
<dbReference type="InterPro" id="IPR000504">
    <property type="entry name" value="RRM_dom"/>
</dbReference>
<organism evidence="6 7">
    <name type="scientific">Papiliotrema laurentii</name>
    <name type="common">Cryptococcus laurentii</name>
    <dbReference type="NCBI Taxonomy" id="5418"/>
    <lineage>
        <taxon>Eukaryota</taxon>
        <taxon>Fungi</taxon>
        <taxon>Dikarya</taxon>
        <taxon>Basidiomycota</taxon>
        <taxon>Agaricomycotina</taxon>
        <taxon>Tremellomycetes</taxon>
        <taxon>Tremellales</taxon>
        <taxon>Rhynchogastremaceae</taxon>
        <taxon>Papiliotrema</taxon>
    </lineage>
</organism>
<evidence type="ECO:0000256" key="3">
    <source>
        <dbReference type="PROSITE-ProRule" id="PRU00176"/>
    </source>
</evidence>